<comment type="caution">
    <text evidence="3">The sequence shown here is derived from an EMBL/GenBank/DDBJ whole genome shotgun (WGS) entry which is preliminary data.</text>
</comment>
<reference evidence="3 4" key="1">
    <citation type="journal article" date="2018" name="Sci. Rep.">
        <title>Comparative analysis of the Pocillopora damicornis genome highlights role of immune system in coral evolution.</title>
        <authorList>
            <person name="Cunning R."/>
            <person name="Bay R.A."/>
            <person name="Gillette P."/>
            <person name="Baker A.C."/>
            <person name="Traylor-Knowles N."/>
        </authorList>
    </citation>
    <scope>NUCLEOTIDE SEQUENCE [LARGE SCALE GENOMIC DNA]</scope>
    <source>
        <strain evidence="3">RSMAS</strain>
        <tissue evidence="3">Whole animal</tissue>
    </source>
</reference>
<dbReference type="OMA" id="QHACANI"/>
<name>A0A3M6V263_POCDA</name>
<evidence type="ECO:0000256" key="1">
    <source>
        <dbReference type="ARBA" id="ARBA00006336"/>
    </source>
</evidence>
<dbReference type="InterPro" id="IPR000868">
    <property type="entry name" value="Isochorismatase-like_dom"/>
</dbReference>
<dbReference type="CDD" id="cd01012">
    <property type="entry name" value="YcaC_related"/>
    <property type="match status" value="1"/>
</dbReference>
<evidence type="ECO:0000313" key="3">
    <source>
        <dbReference type="EMBL" id="RMX59987.1"/>
    </source>
</evidence>
<dbReference type="PANTHER" id="PTHR14119">
    <property type="entry name" value="HYDROLASE"/>
    <property type="match status" value="1"/>
</dbReference>
<dbReference type="SUPFAM" id="SSF52499">
    <property type="entry name" value="Isochorismatase-like hydrolases"/>
    <property type="match status" value="1"/>
</dbReference>
<organism evidence="3 4">
    <name type="scientific">Pocillopora damicornis</name>
    <name type="common">Cauliflower coral</name>
    <name type="synonym">Millepora damicornis</name>
    <dbReference type="NCBI Taxonomy" id="46731"/>
    <lineage>
        <taxon>Eukaryota</taxon>
        <taxon>Metazoa</taxon>
        <taxon>Cnidaria</taxon>
        <taxon>Anthozoa</taxon>
        <taxon>Hexacorallia</taxon>
        <taxon>Scleractinia</taxon>
        <taxon>Astrocoeniina</taxon>
        <taxon>Pocilloporidae</taxon>
        <taxon>Pocillopora</taxon>
    </lineage>
</organism>
<comment type="similarity">
    <text evidence="1">Belongs to the isochorismatase family.</text>
</comment>
<dbReference type="Gene3D" id="3.40.50.850">
    <property type="entry name" value="Isochorismatase-like"/>
    <property type="match status" value="1"/>
</dbReference>
<proteinExistence type="inferred from homology"/>
<dbReference type="PANTHER" id="PTHR14119:SF3">
    <property type="entry name" value="ISOCHORISMATASE DOMAIN-CONTAINING PROTEIN 2"/>
    <property type="match status" value="1"/>
</dbReference>
<dbReference type="EMBL" id="RCHS01000253">
    <property type="protein sequence ID" value="RMX59987.1"/>
    <property type="molecule type" value="Genomic_DNA"/>
</dbReference>
<dbReference type="InterPro" id="IPR036380">
    <property type="entry name" value="Isochorismatase-like_sf"/>
</dbReference>
<dbReference type="STRING" id="46731.A0A3M6V263"/>
<dbReference type="FunFam" id="3.40.50.850:FF:000001">
    <property type="entry name" value="Isochorismatase domain-containing protein 1"/>
    <property type="match status" value="1"/>
</dbReference>
<dbReference type="Pfam" id="PF00857">
    <property type="entry name" value="Isochorismatase"/>
    <property type="match status" value="1"/>
</dbReference>
<evidence type="ECO:0000259" key="2">
    <source>
        <dbReference type="Pfam" id="PF00857"/>
    </source>
</evidence>
<sequence>MAAKLGRLAVNNTAFLLCDIQEKFRPSIRYFPEIIKVAQRMVAAANIMKIPIIATEQYPKGLGNTVEEIDTSFFKERIFPKTKFSMVIPEVEEQLRQLNIENVVLMGIETQVCVLQTTMDLLEKNYTVHVLADGVSSRTMVERMFALERLREMGAIITTSECTLFMLLGDAKHPNFREVQALVKTAAPDSGLLSKC</sequence>
<dbReference type="InterPro" id="IPR050993">
    <property type="entry name" value="Isochorismatase_domain"/>
</dbReference>
<accession>A0A3M6V263</accession>
<dbReference type="OrthoDB" id="269496at2759"/>
<evidence type="ECO:0000313" key="4">
    <source>
        <dbReference type="Proteomes" id="UP000275408"/>
    </source>
</evidence>
<dbReference type="AlphaFoldDB" id="A0A3M6V263"/>
<protein>
    <recommendedName>
        <fullName evidence="2">Isochorismatase-like domain-containing protein</fullName>
    </recommendedName>
</protein>
<dbReference type="Proteomes" id="UP000275408">
    <property type="component" value="Unassembled WGS sequence"/>
</dbReference>
<keyword evidence="4" id="KW-1185">Reference proteome</keyword>
<feature type="domain" description="Isochorismatase-like" evidence="2">
    <location>
        <begin position="13"/>
        <end position="161"/>
    </location>
</feature>
<gene>
    <name evidence="3" type="ORF">pdam_00001081</name>
</gene>